<protein>
    <submittedName>
        <fullName evidence="1">Uncharacterized protein</fullName>
    </submittedName>
</protein>
<accession>A0A0A9BS74</accession>
<name>A0A0A9BS74_ARUDO</name>
<organism evidence="1">
    <name type="scientific">Arundo donax</name>
    <name type="common">Giant reed</name>
    <name type="synonym">Donax arundinaceus</name>
    <dbReference type="NCBI Taxonomy" id="35708"/>
    <lineage>
        <taxon>Eukaryota</taxon>
        <taxon>Viridiplantae</taxon>
        <taxon>Streptophyta</taxon>
        <taxon>Embryophyta</taxon>
        <taxon>Tracheophyta</taxon>
        <taxon>Spermatophyta</taxon>
        <taxon>Magnoliopsida</taxon>
        <taxon>Liliopsida</taxon>
        <taxon>Poales</taxon>
        <taxon>Poaceae</taxon>
        <taxon>PACMAD clade</taxon>
        <taxon>Arundinoideae</taxon>
        <taxon>Arundineae</taxon>
        <taxon>Arundo</taxon>
    </lineage>
</organism>
<reference evidence="1" key="2">
    <citation type="journal article" date="2015" name="Data Brief">
        <title>Shoot transcriptome of the giant reed, Arundo donax.</title>
        <authorList>
            <person name="Barrero R.A."/>
            <person name="Guerrero F.D."/>
            <person name="Moolhuijzen P."/>
            <person name="Goolsby J.A."/>
            <person name="Tidwell J."/>
            <person name="Bellgard S.E."/>
            <person name="Bellgard M.I."/>
        </authorList>
    </citation>
    <scope>NUCLEOTIDE SEQUENCE</scope>
    <source>
        <tissue evidence="1">Shoot tissue taken approximately 20 cm above the soil surface</tissue>
    </source>
</reference>
<evidence type="ECO:0000313" key="1">
    <source>
        <dbReference type="EMBL" id="JAD64035.1"/>
    </source>
</evidence>
<proteinExistence type="predicted"/>
<dbReference type="EMBL" id="GBRH01233860">
    <property type="protein sequence ID" value="JAD64035.1"/>
    <property type="molecule type" value="Transcribed_RNA"/>
</dbReference>
<sequence>MFNLVGLQIQARWKKSSKNKFPVITCRDLEPLVQLLNKKKEM</sequence>
<reference evidence="1" key="1">
    <citation type="submission" date="2014-09" db="EMBL/GenBank/DDBJ databases">
        <authorList>
            <person name="Magalhaes I.L.F."/>
            <person name="Oliveira U."/>
            <person name="Santos F.R."/>
            <person name="Vidigal T.H.D.A."/>
            <person name="Brescovit A.D."/>
            <person name="Santos A.J."/>
        </authorList>
    </citation>
    <scope>NUCLEOTIDE SEQUENCE</scope>
    <source>
        <tissue evidence="1">Shoot tissue taken approximately 20 cm above the soil surface</tissue>
    </source>
</reference>
<dbReference type="AlphaFoldDB" id="A0A0A9BS74"/>